<reference evidence="2" key="1">
    <citation type="journal article" date="2023" name="G3 (Bethesda)">
        <title>A reference genome for the long-term kleptoplast-retaining sea slug Elysia crispata morphotype clarki.</title>
        <authorList>
            <person name="Eastman K.E."/>
            <person name="Pendleton A.L."/>
            <person name="Shaikh M.A."/>
            <person name="Suttiyut T."/>
            <person name="Ogas R."/>
            <person name="Tomko P."/>
            <person name="Gavelis G."/>
            <person name="Widhalm J.R."/>
            <person name="Wisecaver J.H."/>
        </authorList>
    </citation>
    <scope>NUCLEOTIDE SEQUENCE</scope>
    <source>
        <strain evidence="2">ECLA1</strain>
    </source>
</reference>
<evidence type="ECO:0000256" key="1">
    <source>
        <dbReference type="SAM" id="MobiDB-lite"/>
    </source>
</evidence>
<gene>
    <name evidence="2" type="ORF">RRG08_052439</name>
</gene>
<feature type="region of interest" description="Disordered" evidence="1">
    <location>
        <begin position="118"/>
        <end position="137"/>
    </location>
</feature>
<evidence type="ECO:0000313" key="2">
    <source>
        <dbReference type="EMBL" id="KAK3797840.1"/>
    </source>
</evidence>
<name>A0AAE1B199_9GAST</name>
<organism evidence="2 3">
    <name type="scientific">Elysia crispata</name>
    <name type="common">lettuce slug</name>
    <dbReference type="NCBI Taxonomy" id="231223"/>
    <lineage>
        <taxon>Eukaryota</taxon>
        <taxon>Metazoa</taxon>
        <taxon>Spiralia</taxon>
        <taxon>Lophotrochozoa</taxon>
        <taxon>Mollusca</taxon>
        <taxon>Gastropoda</taxon>
        <taxon>Heterobranchia</taxon>
        <taxon>Euthyneura</taxon>
        <taxon>Panpulmonata</taxon>
        <taxon>Sacoglossa</taxon>
        <taxon>Placobranchoidea</taxon>
        <taxon>Plakobranchidae</taxon>
        <taxon>Elysia</taxon>
    </lineage>
</organism>
<dbReference type="Proteomes" id="UP001283361">
    <property type="component" value="Unassembled WGS sequence"/>
</dbReference>
<proteinExistence type="predicted"/>
<comment type="caution">
    <text evidence="2">The sequence shown here is derived from an EMBL/GenBank/DDBJ whole genome shotgun (WGS) entry which is preliminary data.</text>
</comment>
<dbReference type="AlphaFoldDB" id="A0AAE1B199"/>
<sequence>MLRERHLRNLAREQRVTTPVAETDSDIRGTCNDLMIMSSSRGALSHRHEWPLKGQAEAVLVGFQSVLFLARSPAGRRGPRGPRNSRQIKRRFPHLSLETLITQQLRLAASVILKSPETHQDLCPNTPETSQDDPEVARPSGIALWSGLVGTGDLFNTRL</sequence>
<accession>A0AAE1B199</accession>
<protein>
    <submittedName>
        <fullName evidence="2">Uncharacterized protein</fullName>
    </submittedName>
</protein>
<evidence type="ECO:0000313" key="3">
    <source>
        <dbReference type="Proteomes" id="UP001283361"/>
    </source>
</evidence>
<dbReference type="EMBL" id="JAWDGP010000740">
    <property type="protein sequence ID" value="KAK3797840.1"/>
    <property type="molecule type" value="Genomic_DNA"/>
</dbReference>
<keyword evidence="3" id="KW-1185">Reference proteome</keyword>